<proteinExistence type="predicted"/>
<accession>A0ABS7HXS0</accession>
<keyword evidence="3" id="KW-1185">Reference proteome</keyword>
<reference evidence="2 3" key="1">
    <citation type="journal article" date="2021" name="MBio">
        <title>Poor Competitiveness of Bradyrhizobium in Pigeon Pea Root Colonization in Indian Soils.</title>
        <authorList>
            <person name="Chalasani D."/>
            <person name="Basu A."/>
            <person name="Pullabhotla S.V.S.R.N."/>
            <person name="Jorrin B."/>
            <person name="Neal A.L."/>
            <person name="Poole P.S."/>
            <person name="Podile A.R."/>
            <person name="Tkacz A."/>
        </authorList>
    </citation>
    <scope>NUCLEOTIDE SEQUENCE [LARGE SCALE GENOMIC DNA]</scope>
    <source>
        <strain evidence="2 3">HU12</strain>
    </source>
</reference>
<sequence length="252" mass="26876">MRSVALACVLVLASAFLAGCAVLGEKPAPVTSATSPSGEVVTTDWSDFPAHAGVDGEPLLEYPDQAELPDRAREIIAGISRAIESESGLTLTPLQPEAEWFDDTRWHAQSGNGYGGQSMLTTVNCCELQSESAPDPRTWHAALGAASDAAIEVGLDGFVLDEHTSDCNGDEDCWLWSATATDGVQWVYLTIQDGSRDPGGEAARNAKEFWWPLASIAIGYGATVIESGRREEYVEAMQPFIGQNRPPATTSD</sequence>
<dbReference type="EMBL" id="JAEUAX010000004">
    <property type="protein sequence ID" value="MBW9110033.1"/>
    <property type="molecule type" value="Genomic_DNA"/>
</dbReference>
<evidence type="ECO:0000313" key="3">
    <source>
        <dbReference type="Proteomes" id="UP000777440"/>
    </source>
</evidence>
<evidence type="ECO:0008006" key="4">
    <source>
        <dbReference type="Google" id="ProtNLM"/>
    </source>
</evidence>
<gene>
    <name evidence="2" type="ORF">JNB61_09650</name>
</gene>
<keyword evidence="1" id="KW-0732">Signal</keyword>
<dbReference type="RefSeq" id="WP_220339457.1">
    <property type="nucleotide sequence ID" value="NZ_JAEUAX010000004.1"/>
</dbReference>
<evidence type="ECO:0000256" key="1">
    <source>
        <dbReference type="SAM" id="SignalP"/>
    </source>
</evidence>
<feature type="chain" id="PRO_5047173614" description="Lipoprotein" evidence="1">
    <location>
        <begin position="21"/>
        <end position="252"/>
    </location>
</feature>
<comment type="caution">
    <text evidence="2">The sequence shown here is derived from an EMBL/GenBank/DDBJ whole genome shotgun (WGS) entry which is preliminary data.</text>
</comment>
<dbReference type="PROSITE" id="PS51257">
    <property type="entry name" value="PROKAR_LIPOPROTEIN"/>
    <property type="match status" value="1"/>
</dbReference>
<organism evidence="2 3">
    <name type="scientific">Microbacterium ureisolvens</name>
    <dbReference type="NCBI Taxonomy" id="2781186"/>
    <lineage>
        <taxon>Bacteria</taxon>
        <taxon>Bacillati</taxon>
        <taxon>Actinomycetota</taxon>
        <taxon>Actinomycetes</taxon>
        <taxon>Micrococcales</taxon>
        <taxon>Microbacteriaceae</taxon>
        <taxon>Microbacterium</taxon>
    </lineage>
</organism>
<protein>
    <recommendedName>
        <fullName evidence="4">Lipoprotein</fullName>
    </recommendedName>
</protein>
<evidence type="ECO:0000313" key="2">
    <source>
        <dbReference type="EMBL" id="MBW9110033.1"/>
    </source>
</evidence>
<name>A0ABS7HXS0_9MICO</name>
<dbReference type="Proteomes" id="UP000777440">
    <property type="component" value="Unassembled WGS sequence"/>
</dbReference>
<feature type="signal peptide" evidence="1">
    <location>
        <begin position="1"/>
        <end position="20"/>
    </location>
</feature>